<evidence type="ECO:0000256" key="1">
    <source>
        <dbReference type="SAM" id="MobiDB-lite"/>
    </source>
</evidence>
<reference evidence="3" key="1">
    <citation type="journal article" date="2005" name="Nature">
        <title>The map-based sequence of the rice genome.</title>
        <authorList>
            <consortium name="International rice genome sequencing project (IRGSP)"/>
            <person name="Matsumoto T."/>
            <person name="Wu J."/>
            <person name="Kanamori H."/>
            <person name="Katayose Y."/>
            <person name="Fujisawa M."/>
            <person name="Namiki N."/>
            <person name="Mizuno H."/>
            <person name="Yamamoto K."/>
            <person name="Antonio B.A."/>
            <person name="Baba T."/>
            <person name="Sakata K."/>
            <person name="Nagamura Y."/>
            <person name="Aoki H."/>
            <person name="Arikawa K."/>
            <person name="Arita K."/>
            <person name="Bito T."/>
            <person name="Chiden Y."/>
            <person name="Fujitsuka N."/>
            <person name="Fukunaka R."/>
            <person name="Hamada M."/>
            <person name="Harada C."/>
            <person name="Hayashi A."/>
            <person name="Hijishita S."/>
            <person name="Honda M."/>
            <person name="Hosokawa S."/>
            <person name="Ichikawa Y."/>
            <person name="Idonuma A."/>
            <person name="Iijima M."/>
            <person name="Ikeda M."/>
            <person name="Ikeno M."/>
            <person name="Ito K."/>
            <person name="Ito S."/>
            <person name="Ito T."/>
            <person name="Ito Y."/>
            <person name="Ito Y."/>
            <person name="Iwabuchi A."/>
            <person name="Kamiya K."/>
            <person name="Karasawa W."/>
            <person name="Kurita K."/>
            <person name="Katagiri S."/>
            <person name="Kikuta A."/>
            <person name="Kobayashi H."/>
            <person name="Kobayashi N."/>
            <person name="Machita K."/>
            <person name="Maehara T."/>
            <person name="Masukawa M."/>
            <person name="Mizubayashi T."/>
            <person name="Mukai Y."/>
            <person name="Nagasaki H."/>
            <person name="Nagata Y."/>
            <person name="Naito S."/>
            <person name="Nakashima M."/>
            <person name="Nakama Y."/>
            <person name="Nakamichi Y."/>
            <person name="Nakamura M."/>
            <person name="Meguro A."/>
            <person name="Negishi M."/>
            <person name="Ohta I."/>
            <person name="Ohta T."/>
            <person name="Okamoto M."/>
            <person name="Ono N."/>
            <person name="Saji S."/>
            <person name="Sakaguchi M."/>
            <person name="Sakai K."/>
            <person name="Shibata M."/>
            <person name="Shimokawa T."/>
            <person name="Song J."/>
            <person name="Takazaki Y."/>
            <person name="Terasawa K."/>
            <person name="Tsugane M."/>
            <person name="Tsuji K."/>
            <person name="Ueda S."/>
            <person name="Waki K."/>
            <person name="Yamagata H."/>
            <person name="Yamamoto M."/>
            <person name="Yamamoto S."/>
            <person name="Yamane H."/>
            <person name="Yoshiki S."/>
            <person name="Yoshihara R."/>
            <person name="Yukawa K."/>
            <person name="Zhong H."/>
            <person name="Yano M."/>
            <person name="Yuan Q."/>
            <person name="Ouyang S."/>
            <person name="Liu J."/>
            <person name="Jones K.M."/>
            <person name="Gansberger K."/>
            <person name="Moffat K."/>
            <person name="Hill J."/>
            <person name="Bera J."/>
            <person name="Fadrosh D."/>
            <person name="Jin S."/>
            <person name="Johri S."/>
            <person name="Kim M."/>
            <person name="Overton L."/>
            <person name="Reardon M."/>
            <person name="Tsitrin T."/>
            <person name="Vuong H."/>
            <person name="Weaver B."/>
            <person name="Ciecko A."/>
            <person name="Tallon L."/>
            <person name="Jackson J."/>
            <person name="Pai G."/>
            <person name="Aken S.V."/>
            <person name="Utterback T."/>
            <person name="Reidmuller S."/>
            <person name="Feldblyum T."/>
            <person name="Hsiao J."/>
            <person name="Zismann V."/>
            <person name="Iobst S."/>
            <person name="de Vazeille A.R."/>
            <person name="Buell C.R."/>
            <person name="Ying K."/>
            <person name="Li Y."/>
            <person name="Lu T."/>
            <person name="Huang Y."/>
            <person name="Zhao Q."/>
            <person name="Feng Q."/>
            <person name="Zhang L."/>
            <person name="Zhu J."/>
            <person name="Weng Q."/>
            <person name="Mu J."/>
            <person name="Lu Y."/>
            <person name="Fan D."/>
            <person name="Liu Y."/>
            <person name="Guan J."/>
            <person name="Zhang Y."/>
            <person name="Yu S."/>
            <person name="Liu X."/>
            <person name="Zhang Y."/>
            <person name="Hong G."/>
            <person name="Han B."/>
            <person name="Choisne N."/>
            <person name="Demange N."/>
            <person name="Orjeda G."/>
            <person name="Samain S."/>
            <person name="Cattolico L."/>
            <person name="Pelletier E."/>
            <person name="Couloux A."/>
            <person name="Segurens B."/>
            <person name="Wincker P."/>
            <person name="D'Hont A."/>
            <person name="Scarpelli C."/>
            <person name="Weissenbach J."/>
            <person name="Salanoubat M."/>
            <person name="Quetier F."/>
            <person name="Yu Y."/>
            <person name="Kim H.R."/>
            <person name="Rambo T."/>
            <person name="Currie J."/>
            <person name="Collura K."/>
            <person name="Luo M."/>
            <person name="Yang T."/>
            <person name="Ammiraju J.S.S."/>
            <person name="Engler F."/>
            <person name="Soderlund C."/>
            <person name="Wing R.A."/>
            <person name="Palmer L.E."/>
            <person name="de la Bastide M."/>
            <person name="Spiegel L."/>
            <person name="Nascimento L."/>
            <person name="Zutavern T."/>
            <person name="O'Shaughnessy A."/>
            <person name="Dike S."/>
            <person name="Dedhia N."/>
            <person name="Preston R."/>
            <person name="Balija V."/>
            <person name="McCombie W.R."/>
            <person name="Chow T."/>
            <person name="Chen H."/>
            <person name="Chung M."/>
            <person name="Chen C."/>
            <person name="Shaw J."/>
            <person name="Wu H."/>
            <person name="Hsiao K."/>
            <person name="Chao Y."/>
            <person name="Chu M."/>
            <person name="Cheng C."/>
            <person name="Hour A."/>
            <person name="Lee P."/>
            <person name="Lin S."/>
            <person name="Lin Y."/>
            <person name="Liou J."/>
            <person name="Liu S."/>
            <person name="Hsing Y."/>
            <person name="Raghuvanshi S."/>
            <person name="Mohanty A."/>
            <person name="Bharti A.K."/>
            <person name="Gaur A."/>
            <person name="Gupta V."/>
            <person name="Kumar D."/>
            <person name="Ravi V."/>
            <person name="Vij S."/>
            <person name="Kapur A."/>
            <person name="Khurana P."/>
            <person name="Khurana P."/>
            <person name="Khurana J.P."/>
            <person name="Tyagi A.K."/>
            <person name="Gaikwad K."/>
            <person name="Singh A."/>
            <person name="Dalal V."/>
            <person name="Srivastava S."/>
            <person name="Dixit A."/>
            <person name="Pal A.K."/>
            <person name="Ghazi I.A."/>
            <person name="Yadav M."/>
            <person name="Pandit A."/>
            <person name="Bhargava A."/>
            <person name="Sureshbabu K."/>
            <person name="Batra K."/>
            <person name="Sharma T.R."/>
            <person name="Mohapatra T."/>
            <person name="Singh N.K."/>
            <person name="Messing J."/>
            <person name="Nelson A.B."/>
            <person name="Fuks G."/>
            <person name="Kavchok S."/>
            <person name="Keizer G."/>
            <person name="Linton E."/>
            <person name="Llaca V."/>
            <person name="Song R."/>
            <person name="Tanyolac B."/>
            <person name="Young S."/>
            <person name="Ho-Il K."/>
            <person name="Hahn J.H."/>
            <person name="Sangsakoo G."/>
            <person name="Vanavichit A."/>
            <person name="de Mattos Luiz.A.T."/>
            <person name="Zimmer P.D."/>
            <person name="Malone G."/>
            <person name="Dellagostin O."/>
            <person name="de Oliveira A.C."/>
            <person name="Bevan M."/>
            <person name="Bancroft I."/>
            <person name="Minx P."/>
            <person name="Cordum H."/>
            <person name="Wilson R."/>
            <person name="Cheng Z."/>
            <person name="Jin W."/>
            <person name="Jiang J."/>
            <person name="Leong S.A."/>
            <person name="Iwama H."/>
            <person name="Gojobori T."/>
            <person name="Itoh T."/>
            <person name="Niimura Y."/>
            <person name="Fujii Y."/>
            <person name="Habara T."/>
            <person name="Sakai H."/>
            <person name="Sato Y."/>
            <person name="Wilson G."/>
            <person name="Kumar K."/>
            <person name="McCouch S."/>
            <person name="Juretic N."/>
            <person name="Hoen D."/>
            <person name="Wright S."/>
            <person name="Bruskiewich R."/>
            <person name="Bureau T."/>
            <person name="Miyao A."/>
            <person name="Hirochika H."/>
            <person name="Nishikawa T."/>
            <person name="Kadowaki K."/>
            <person name="Sugiura M."/>
            <person name="Burr B."/>
            <person name="Sasaki T."/>
        </authorList>
    </citation>
    <scope>NUCLEOTIDE SEQUENCE [LARGE SCALE GENOMIC DNA]</scope>
    <source>
        <strain evidence="3">cv. Nipponbare</strain>
    </source>
</reference>
<proteinExistence type="predicted"/>
<feature type="region of interest" description="Disordered" evidence="1">
    <location>
        <begin position="1"/>
        <end position="34"/>
    </location>
</feature>
<gene>
    <name evidence="2" type="primary">P0022E03.23</name>
</gene>
<sequence>MARPPPLPPLGPTSGGSRPSPRRPPCLPPAASTAGVSEQEEYTSSLLHSICGLVNHMRDWIVSAMDHSAYVVVRESCSWYVLATRKYVKLQLDRGRLAAAGLDRGQVVGDQGFQFRNWILCRGDRNFKKFWPKLFESRRQTTRLRARQVAVLQAPAHDGVGEAAPNLVPVLAAPHVALQPRRLVPETVLPVPAAGDGLAGATVAVGDGNGPVAKAVKPTSVQLMADTFAVAQRVCC</sequence>
<organism evidence="2 3">
    <name type="scientific">Oryza sativa subsp. japonica</name>
    <name type="common">Rice</name>
    <dbReference type="NCBI Taxonomy" id="39947"/>
    <lineage>
        <taxon>Eukaryota</taxon>
        <taxon>Viridiplantae</taxon>
        <taxon>Streptophyta</taxon>
        <taxon>Embryophyta</taxon>
        <taxon>Tracheophyta</taxon>
        <taxon>Spermatophyta</taxon>
        <taxon>Magnoliopsida</taxon>
        <taxon>Liliopsida</taxon>
        <taxon>Poales</taxon>
        <taxon>Poaceae</taxon>
        <taxon>BOP clade</taxon>
        <taxon>Oryzoideae</taxon>
        <taxon>Oryzeae</taxon>
        <taxon>Oryzinae</taxon>
        <taxon>Oryza</taxon>
        <taxon>Oryza sativa</taxon>
    </lineage>
</organism>
<feature type="compositionally biased region" description="Pro residues" evidence="1">
    <location>
        <begin position="1"/>
        <end position="11"/>
    </location>
</feature>
<name>Q6ZF66_ORYSJ</name>
<reference evidence="3" key="2">
    <citation type="journal article" date="2008" name="Nucleic Acids Res.">
        <title>The rice annotation project database (RAP-DB): 2008 update.</title>
        <authorList>
            <consortium name="The rice annotation project (RAP)"/>
        </authorList>
    </citation>
    <scope>GENOME REANNOTATION</scope>
    <source>
        <strain evidence="3">cv. Nipponbare</strain>
    </source>
</reference>
<dbReference type="Proteomes" id="UP000000763">
    <property type="component" value="Chromosome 7"/>
</dbReference>
<evidence type="ECO:0000313" key="3">
    <source>
        <dbReference type="Proteomes" id="UP000000763"/>
    </source>
</evidence>
<dbReference type="EMBL" id="AP004263">
    <property type="protein sequence ID" value="BAC83341.1"/>
    <property type="molecule type" value="Genomic_DNA"/>
</dbReference>
<accession>Q6ZF66</accession>
<protein>
    <submittedName>
        <fullName evidence="2">Uncharacterized protein</fullName>
    </submittedName>
</protein>
<evidence type="ECO:0000313" key="2">
    <source>
        <dbReference type="EMBL" id="BAC83341.1"/>
    </source>
</evidence>
<dbReference type="AlphaFoldDB" id="Q6ZF66"/>